<gene>
    <name evidence="2" type="ORF">M406DRAFT_56114</name>
</gene>
<evidence type="ECO:0000313" key="2">
    <source>
        <dbReference type="EMBL" id="KAF3768411.1"/>
    </source>
</evidence>
<comment type="caution">
    <text evidence="2">The sequence shown here is derived from an EMBL/GenBank/DDBJ whole genome shotgun (WGS) entry which is preliminary data.</text>
</comment>
<organism evidence="2 3">
    <name type="scientific">Cryphonectria parasitica (strain ATCC 38755 / EP155)</name>
    <dbReference type="NCBI Taxonomy" id="660469"/>
    <lineage>
        <taxon>Eukaryota</taxon>
        <taxon>Fungi</taxon>
        <taxon>Dikarya</taxon>
        <taxon>Ascomycota</taxon>
        <taxon>Pezizomycotina</taxon>
        <taxon>Sordariomycetes</taxon>
        <taxon>Sordariomycetidae</taxon>
        <taxon>Diaporthales</taxon>
        <taxon>Cryphonectriaceae</taxon>
        <taxon>Cryphonectria-Endothia species complex</taxon>
        <taxon>Cryphonectria</taxon>
    </lineage>
</organism>
<name>A0A9P5CSJ8_CRYP1</name>
<protein>
    <submittedName>
        <fullName evidence="2">Uncharacterized protein</fullName>
    </submittedName>
</protein>
<proteinExistence type="predicted"/>
<accession>A0A9P5CSJ8</accession>
<keyword evidence="3" id="KW-1185">Reference proteome</keyword>
<dbReference type="Proteomes" id="UP000803844">
    <property type="component" value="Unassembled WGS sequence"/>
</dbReference>
<dbReference type="AlphaFoldDB" id="A0A9P5CSJ8"/>
<evidence type="ECO:0000313" key="3">
    <source>
        <dbReference type="Proteomes" id="UP000803844"/>
    </source>
</evidence>
<dbReference type="RefSeq" id="XP_040779372.1">
    <property type="nucleotide sequence ID" value="XM_040924568.1"/>
</dbReference>
<dbReference type="EMBL" id="MU032345">
    <property type="protein sequence ID" value="KAF3768411.1"/>
    <property type="molecule type" value="Genomic_DNA"/>
</dbReference>
<reference evidence="2" key="1">
    <citation type="journal article" date="2020" name="Phytopathology">
        <title>Genome sequence of the chestnut blight fungus Cryphonectria parasitica EP155: A fundamental resource for an archetypical invasive plant pathogen.</title>
        <authorList>
            <person name="Crouch J.A."/>
            <person name="Dawe A."/>
            <person name="Aerts A."/>
            <person name="Barry K."/>
            <person name="Churchill A.C.L."/>
            <person name="Grimwood J."/>
            <person name="Hillman B."/>
            <person name="Milgroom M.G."/>
            <person name="Pangilinan J."/>
            <person name="Smith M."/>
            <person name="Salamov A."/>
            <person name="Schmutz J."/>
            <person name="Yadav J."/>
            <person name="Grigoriev I.V."/>
            <person name="Nuss D."/>
        </authorList>
    </citation>
    <scope>NUCLEOTIDE SEQUENCE</scope>
    <source>
        <strain evidence="2">EP155</strain>
    </source>
</reference>
<feature type="compositionally biased region" description="Polar residues" evidence="1">
    <location>
        <begin position="1"/>
        <end position="17"/>
    </location>
</feature>
<sequence length="66" mass="7127">MPQNLSTACVPNSNGSTPKKAGPGRINGAKGQTIVWSNCKKACYKKSEAEEYRDLENTGQLKLEQG</sequence>
<dbReference type="GeneID" id="63841697"/>
<feature type="region of interest" description="Disordered" evidence="1">
    <location>
        <begin position="1"/>
        <end position="28"/>
    </location>
</feature>
<evidence type="ECO:0000256" key="1">
    <source>
        <dbReference type="SAM" id="MobiDB-lite"/>
    </source>
</evidence>